<sequence>MAAEQWFALSGVVIGGGLSFAVSQWVERGRRQHEQSTRWMETKFNAYATYTTDVKRVARYARWLATTGPDVEGRIRSVEQAREDLQAAEQDRSSSFERVVLIGSDDVIQAGNRLNAAVWELEGPARLGETPEADVWRSRTNAWLESLSRFHSAAREDIAVPRAKRRARTSTSVIRADSSE</sequence>
<evidence type="ECO:0000313" key="4">
    <source>
        <dbReference type="Proteomes" id="UP001501074"/>
    </source>
</evidence>
<organism evidence="3 4">
    <name type="scientific">Kineosporia mesophila</name>
    <dbReference type="NCBI Taxonomy" id="566012"/>
    <lineage>
        <taxon>Bacteria</taxon>
        <taxon>Bacillati</taxon>
        <taxon>Actinomycetota</taxon>
        <taxon>Actinomycetes</taxon>
        <taxon>Kineosporiales</taxon>
        <taxon>Kineosporiaceae</taxon>
        <taxon>Kineosporia</taxon>
    </lineage>
</organism>
<protein>
    <recommendedName>
        <fullName evidence="5">Secreted protein</fullName>
    </recommendedName>
</protein>
<keyword evidence="4" id="KW-1185">Reference proteome</keyword>
<proteinExistence type="predicted"/>
<reference evidence="4" key="1">
    <citation type="journal article" date="2019" name="Int. J. Syst. Evol. Microbiol.">
        <title>The Global Catalogue of Microorganisms (GCM) 10K type strain sequencing project: providing services to taxonomists for standard genome sequencing and annotation.</title>
        <authorList>
            <consortium name="The Broad Institute Genomics Platform"/>
            <consortium name="The Broad Institute Genome Sequencing Center for Infectious Disease"/>
            <person name="Wu L."/>
            <person name="Ma J."/>
        </authorList>
    </citation>
    <scope>NUCLEOTIDE SEQUENCE [LARGE SCALE GENOMIC DNA]</scope>
    <source>
        <strain evidence="4">JCM 16902</strain>
    </source>
</reference>
<feature type="coiled-coil region" evidence="1">
    <location>
        <begin position="71"/>
        <end position="98"/>
    </location>
</feature>
<name>A0ABP6YSM8_9ACTN</name>
<evidence type="ECO:0000256" key="1">
    <source>
        <dbReference type="SAM" id="Coils"/>
    </source>
</evidence>
<keyword evidence="1" id="KW-0175">Coiled coil</keyword>
<comment type="caution">
    <text evidence="3">The sequence shown here is derived from an EMBL/GenBank/DDBJ whole genome shotgun (WGS) entry which is preliminary data.</text>
</comment>
<dbReference type="RefSeq" id="WP_231485369.1">
    <property type="nucleotide sequence ID" value="NZ_BAAAZO010000001.1"/>
</dbReference>
<evidence type="ECO:0000313" key="3">
    <source>
        <dbReference type="EMBL" id="GAA3590233.1"/>
    </source>
</evidence>
<accession>A0ABP6YSM8</accession>
<evidence type="ECO:0000256" key="2">
    <source>
        <dbReference type="SAM" id="Phobius"/>
    </source>
</evidence>
<evidence type="ECO:0008006" key="5">
    <source>
        <dbReference type="Google" id="ProtNLM"/>
    </source>
</evidence>
<dbReference type="Proteomes" id="UP001501074">
    <property type="component" value="Unassembled WGS sequence"/>
</dbReference>
<keyword evidence="2" id="KW-1133">Transmembrane helix</keyword>
<feature type="transmembrane region" description="Helical" evidence="2">
    <location>
        <begin position="6"/>
        <end position="26"/>
    </location>
</feature>
<keyword evidence="2" id="KW-0472">Membrane</keyword>
<keyword evidence="2" id="KW-0812">Transmembrane</keyword>
<gene>
    <name evidence="3" type="ORF">GCM10022223_00890</name>
</gene>
<dbReference type="EMBL" id="BAAAZO010000001">
    <property type="protein sequence ID" value="GAA3590233.1"/>
    <property type="molecule type" value="Genomic_DNA"/>
</dbReference>